<keyword evidence="4" id="KW-1185">Reference proteome</keyword>
<evidence type="ECO:0000256" key="1">
    <source>
        <dbReference type="SAM" id="Phobius"/>
    </source>
</evidence>
<gene>
    <name evidence="2" type="ORF">DRM93_06475</name>
    <name evidence="3" type="ORF">DRM94_06475</name>
</gene>
<dbReference type="AlphaFoldDB" id="A0A5F0KCX3"/>
<dbReference type="OrthoDB" id="9790409at2"/>
<dbReference type="Proteomes" id="UP000297914">
    <property type="component" value="Unassembled WGS sequence"/>
</dbReference>
<reference evidence="3 5" key="1">
    <citation type="submission" date="2018-06" db="EMBL/GenBank/DDBJ databases">
        <title>Occurrence of a novel blaKPC-2- and qnrS2- harbouring IncP6 plasmid from Aeromonas taiwanensis isolates recovered from the river sediments.</title>
        <authorList>
            <person name="Zheng B."/>
            <person name="Yu X."/>
            <person name="Xiao Y."/>
        </authorList>
    </citation>
    <scope>NUCLEOTIDE SEQUENCE [LARGE SCALE GENOMIC DNA]</scope>
    <source>
        <strain evidence="2 4">1713</strain>
        <strain evidence="3 5">198</strain>
    </source>
</reference>
<accession>A0A5F0KCX3</accession>
<protein>
    <submittedName>
        <fullName evidence="3">YeeE/YedE family protein</fullName>
    </submittedName>
</protein>
<organism evidence="3 5">
    <name type="scientific">Aeromonas taiwanensis</name>
    <dbReference type="NCBI Taxonomy" id="633417"/>
    <lineage>
        <taxon>Bacteria</taxon>
        <taxon>Pseudomonadati</taxon>
        <taxon>Pseudomonadota</taxon>
        <taxon>Gammaproteobacteria</taxon>
        <taxon>Aeromonadales</taxon>
        <taxon>Aeromonadaceae</taxon>
        <taxon>Aeromonas</taxon>
    </lineage>
</organism>
<comment type="caution">
    <text evidence="3">The sequence shown here is derived from an EMBL/GenBank/DDBJ whole genome shotgun (WGS) entry which is preliminary data.</text>
</comment>
<feature type="transmembrane region" description="Helical" evidence="1">
    <location>
        <begin position="45"/>
        <end position="63"/>
    </location>
</feature>
<evidence type="ECO:0000313" key="3">
    <source>
        <dbReference type="EMBL" id="TFF82373.1"/>
    </source>
</evidence>
<proteinExistence type="predicted"/>
<dbReference type="Pfam" id="PF20398">
    <property type="entry name" value="DUF6691"/>
    <property type="match status" value="1"/>
</dbReference>
<dbReference type="EMBL" id="QORK01000009">
    <property type="protein sequence ID" value="TFF82373.1"/>
    <property type="molecule type" value="Genomic_DNA"/>
</dbReference>
<keyword evidence="1" id="KW-1133">Transmembrane helix</keyword>
<name>A0A5F0KCX3_9GAMM</name>
<dbReference type="EMBL" id="QORL01000009">
    <property type="protein sequence ID" value="TFF78133.1"/>
    <property type="molecule type" value="Genomic_DNA"/>
</dbReference>
<dbReference type="InterPro" id="IPR046513">
    <property type="entry name" value="DUF6691"/>
</dbReference>
<evidence type="ECO:0000313" key="5">
    <source>
        <dbReference type="Proteomes" id="UP000297914"/>
    </source>
</evidence>
<feature type="transmembrane region" description="Helical" evidence="1">
    <location>
        <begin position="119"/>
        <end position="138"/>
    </location>
</feature>
<evidence type="ECO:0000313" key="4">
    <source>
        <dbReference type="Proteomes" id="UP000297720"/>
    </source>
</evidence>
<sequence length="151" mass="15771">MIVMALMTSLLAGLLFGLGLAISGMIDPARVTGFLDVAGAWDPSLAFVMGGALAVFMPGYFLLVKPRRQSLLGEPMARVPAPVLDRRLIGGAALFGIGWGLVGICPGPALSLISSGQPMILLFIGAMVAGILLVDRGWNKRQEQARKPGNA</sequence>
<keyword evidence="1" id="KW-0812">Transmembrane</keyword>
<keyword evidence="1" id="KW-0472">Membrane</keyword>
<dbReference type="Proteomes" id="UP000297720">
    <property type="component" value="Unassembled WGS sequence"/>
</dbReference>
<evidence type="ECO:0000313" key="2">
    <source>
        <dbReference type="EMBL" id="TFF78133.1"/>
    </source>
</evidence>
<feature type="transmembrane region" description="Helical" evidence="1">
    <location>
        <begin position="88"/>
        <end position="113"/>
    </location>
</feature>